<dbReference type="PANTHER" id="PTHR48258:SF4">
    <property type="entry name" value="DUF4216 DOMAIN-CONTAINING PROTEIN"/>
    <property type="match status" value="1"/>
</dbReference>
<name>A0AAV3RD99_LITER</name>
<feature type="region of interest" description="Disordered" evidence="1">
    <location>
        <begin position="336"/>
        <end position="382"/>
    </location>
</feature>
<proteinExistence type="predicted"/>
<protein>
    <recommendedName>
        <fullName evidence="2">DUF4218 domain-containing protein</fullName>
    </recommendedName>
</protein>
<comment type="caution">
    <text evidence="3">The sequence shown here is derived from an EMBL/GenBank/DDBJ whole genome shotgun (WGS) entry which is preliminary data.</text>
</comment>
<dbReference type="EMBL" id="BAABME010009052">
    <property type="protein sequence ID" value="GAA0174379.1"/>
    <property type="molecule type" value="Genomic_DNA"/>
</dbReference>
<dbReference type="Pfam" id="PF13960">
    <property type="entry name" value="DUF4218"/>
    <property type="match status" value="1"/>
</dbReference>
<evidence type="ECO:0000313" key="3">
    <source>
        <dbReference type="EMBL" id="GAA0174379.1"/>
    </source>
</evidence>
<dbReference type="Proteomes" id="UP001454036">
    <property type="component" value="Unassembled WGS sequence"/>
</dbReference>
<feature type="compositionally biased region" description="Acidic residues" evidence="1">
    <location>
        <begin position="370"/>
        <end position="382"/>
    </location>
</feature>
<evidence type="ECO:0000256" key="1">
    <source>
        <dbReference type="SAM" id="MobiDB-lite"/>
    </source>
</evidence>
<evidence type="ECO:0000313" key="4">
    <source>
        <dbReference type="Proteomes" id="UP001454036"/>
    </source>
</evidence>
<accession>A0AAV3RD99</accession>
<organism evidence="3 4">
    <name type="scientific">Lithospermum erythrorhizon</name>
    <name type="common">Purple gromwell</name>
    <name type="synonym">Lithospermum officinale var. erythrorhizon</name>
    <dbReference type="NCBI Taxonomy" id="34254"/>
    <lineage>
        <taxon>Eukaryota</taxon>
        <taxon>Viridiplantae</taxon>
        <taxon>Streptophyta</taxon>
        <taxon>Embryophyta</taxon>
        <taxon>Tracheophyta</taxon>
        <taxon>Spermatophyta</taxon>
        <taxon>Magnoliopsida</taxon>
        <taxon>eudicotyledons</taxon>
        <taxon>Gunneridae</taxon>
        <taxon>Pentapetalae</taxon>
        <taxon>asterids</taxon>
        <taxon>lamiids</taxon>
        <taxon>Boraginales</taxon>
        <taxon>Boraginaceae</taxon>
        <taxon>Boraginoideae</taxon>
        <taxon>Lithospermeae</taxon>
        <taxon>Lithospermum</taxon>
    </lineage>
</organism>
<dbReference type="AlphaFoldDB" id="A0AAV3RD99"/>
<feature type="domain" description="DUF4218" evidence="2">
    <location>
        <begin position="66"/>
        <end position="147"/>
    </location>
</feature>
<dbReference type="PANTHER" id="PTHR48258">
    <property type="entry name" value="DUF4218 DOMAIN-CONTAINING PROTEIN-RELATED"/>
    <property type="match status" value="1"/>
</dbReference>
<sequence>MVVTSTITRWLCFKHWRCAGNVNFSGLKSHDVHINVQHLLLVALRHLLPNPIWETITEWCYFLRDISAKTLNVQRVKEFQHNIFEIIFKMEKIFPPLFFDVIEHLPIHLPYEALNGGHVQYKWMYPFELFLGGLKKLVRKKAHLKGCNMFVVKHQYHMDAKEYNTAHVYILCNTPGIRGYLQMYHEFLEELDPESSDKDRHLDVSKNFCKWFATYVPNNMNTLLNTLSGGPALEIKRYKGYYVNGYYFDNRQGDGNKSTFKSGVCVKGSCYEDDDHVDYYGVIEEWSLLDSYVELDVSPINTEDIFQEEQQDPPVLVDPTHDIDVVEEGVYVILKDDDDDVERSSNEDIDYESDYPDEDDDYEQAYWGDDAGDDNNDYSEDS</sequence>
<evidence type="ECO:0000259" key="2">
    <source>
        <dbReference type="Pfam" id="PF13960"/>
    </source>
</evidence>
<reference evidence="3 4" key="1">
    <citation type="submission" date="2024-01" db="EMBL/GenBank/DDBJ databases">
        <title>The complete chloroplast genome sequence of Lithospermum erythrorhizon: insights into the phylogenetic relationship among Boraginaceae species and the maternal lineages of purple gromwells.</title>
        <authorList>
            <person name="Okada T."/>
            <person name="Watanabe K."/>
        </authorList>
    </citation>
    <scope>NUCLEOTIDE SEQUENCE [LARGE SCALE GENOMIC DNA]</scope>
</reference>
<dbReference type="InterPro" id="IPR025452">
    <property type="entry name" value="DUF4218"/>
</dbReference>
<feature type="compositionally biased region" description="Acidic residues" evidence="1">
    <location>
        <begin position="336"/>
        <end position="363"/>
    </location>
</feature>
<gene>
    <name evidence="3" type="ORF">LIER_27780</name>
</gene>
<keyword evidence="4" id="KW-1185">Reference proteome</keyword>